<reference evidence="5" key="1">
    <citation type="submission" date="2016-09" db="EMBL/GenBank/DDBJ databases">
        <authorList>
            <person name="Wan X."/>
            <person name="Hou S."/>
        </authorList>
    </citation>
    <scope>NUCLEOTIDE SEQUENCE [LARGE SCALE GENOMIC DNA]</scope>
    <source>
        <strain evidence="5">KH87</strain>
    </source>
</reference>
<evidence type="ECO:0000256" key="1">
    <source>
        <dbReference type="SAM" id="Coils"/>
    </source>
</evidence>
<proteinExistence type="predicted"/>
<gene>
    <name evidence="4" type="ORF">BI198_01895</name>
</gene>
<feature type="chain" id="PRO_5009200295" description="DUF4124 domain-containing protein" evidence="2">
    <location>
        <begin position="18"/>
        <end position="149"/>
    </location>
</feature>
<dbReference type="RefSeq" id="WP_070048025.1">
    <property type="nucleotide sequence ID" value="NZ_CBCSDO010000001.1"/>
</dbReference>
<name>A0A1E7Q319_9GAMM</name>
<feature type="coiled-coil region" evidence="1">
    <location>
        <begin position="107"/>
        <end position="145"/>
    </location>
</feature>
<feature type="domain" description="DUF4124" evidence="3">
    <location>
        <begin position="6"/>
        <end position="51"/>
    </location>
</feature>
<evidence type="ECO:0000256" key="2">
    <source>
        <dbReference type="SAM" id="SignalP"/>
    </source>
</evidence>
<evidence type="ECO:0000313" key="4">
    <source>
        <dbReference type="EMBL" id="OEY68458.1"/>
    </source>
</evidence>
<protein>
    <recommendedName>
        <fullName evidence="3">DUF4124 domain-containing protein</fullName>
    </recommendedName>
</protein>
<keyword evidence="2" id="KW-0732">Signal</keyword>
<accession>A0A1E7Q319</accession>
<evidence type="ECO:0000259" key="3">
    <source>
        <dbReference type="Pfam" id="PF13511"/>
    </source>
</evidence>
<organism evidence="4 5">
    <name type="scientific">Rheinheimera salexigens</name>
    <dbReference type="NCBI Taxonomy" id="1628148"/>
    <lineage>
        <taxon>Bacteria</taxon>
        <taxon>Pseudomonadati</taxon>
        <taxon>Pseudomonadota</taxon>
        <taxon>Gammaproteobacteria</taxon>
        <taxon>Chromatiales</taxon>
        <taxon>Chromatiaceae</taxon>
        <taxon>Rheinheimera</taxon>
    </lineage>
</organism>
<comment type="caution">
    <text evidence="4">The sequence shown here is derived from an EMBL/GenBank/DDBJ whole genome shotgun (WGS) entry which is preliminary data.</text>
</comment>
<dbReference type="AlphaFoldDB" id="A0A1E7Q319"/>
<keyword evidence="1" id="KW-0175">Coiled coil</keyword>
<keyword evidence="5" id="KW-1185">Reference proteome</keyword>
<dbReference type="InterPro" id="IPR025392">
    <property type="entry name" value="DUF4124"/>
</dbReference>
<evidence type="ECO:0000313" key="5">
    <source>
        <dbReference type="Proteomes" id="UP000242258"/>
    </source>
</evidence>
<dbReference type="EMBL" id="MKEK01000001">
    <property type="protein sequence ID" value="OEY68458.1"/>
    <property type="molecule type" value="Genomic_DNA"/>
</dbReference>
<dbReference type="STRING" id="1628148.BI198_01895"/>
<dbReference type="Proteomes" id="UP000242258">
    <property type="component" value="Unassembled WGS sequence"/>
</dbReference>
<sequence length="149" mass="17195">MMRFALLFLCGAFSAQAAVYKCEQNGVVEFSQFPCASNAEQVDMRPVGTALSGTRGEYLQQVNALKRKGRFVEFKISKLEHDKELEVDQLKAELYKLRRSFPRSEELSALNKRIAHVEQQFDEKINAERRNLFSLKAKTNNLERQYAQN</sequence>
<feature type="signal peptide" evidence="2">
    <location>
        <begin position="1"/>
        <end position="17"/>
    </location>
</feature>
<dbReference type="Pfam" id="PF13511">
    <property type="entry name" value="DUF4124"/>
    <property type="match status" value="1"/>
</dbReference>